<dbReference type="GO" id="GO:0030031">
    <property type="term" value="P:cell projection assembly"/>
    <property type="evidence" value="ECO:0007669"/>
    <property type="project" value="TreeGrafter"/>
</dbReference>
<comment type="similarity">
    <text evidence="1">Belongs to the HEM-1/HEM-2 family.</text>
</comment>
<accession>A0A1I7XEF1</accession>
<dbReference type="GO" id="GO:0031209">
    <property type="term" value="C:SCAR complex"/>
    <property type="evidence" value="ECO:0007669"/>
    <property type="project" value="TreeGrafter"/>
</dbReference>
<proteinExistence type="inferred from homology"/>
<dbReference type="GO" id="GO:0030866">
    <property type="term" value="P:cortical actin cytoskeleton organization"/>
    <property type="evidence" value="ECO:0007669"/>
    <property type="project" value="TreeGrafter"/>
</dbReference>
<keyword evidence="2" id="KW-1133">Transmembrane helix</keyword>
<evidence type="ECO:0000313" key="3">
    <source>
        <dbReference type="Proteomes" id="UP000095283"/>
    </source>
</evidence>
<dbReference type="Pfam" id="PF09735">
    <property type="entry name" value="Nckap1"/>
    <property type="match status" value="2"/>
</dbReference>
<feature type="transmembrane region" description="Helical" evidence="2">
    <location>
        <begin position="217"/>
        <end position="238"/>
    </location>
</feature>
<keyword evidence="2" id="KW-0472">Membrane</keyword>
<feature type="transmembrane region" description="Helical" evidence="2">
    <location>
        <begin position="96"/>
        <end position="115"/>
    </location>
</feature>
<keyword evidence="3" id="KW-1185">Reference proteome</keyword>
<dbReference type="AlphaFoldDB" id="A0A1I7XEF1"/>
<dbReference type="GO" id="GO:0016477">
    <property type="term" value="P:cell migration"/>
    <property type="evidence" value="ECO:0007669"/>
    <property type="project" value="TreeGrafter"/>
</dbReference>
<evidence type="ECO:0000256" key="2">
    <source>
        <dbReference type="SAM" id="Phobius"/>
    </source>
</evidence>
<sequence length="415" mass="49041">MQNQNLHFLVINRWKMLSNMWCENFQLWILVLIRLVLRVLIILSNLGFIIFEVSIIHLDLCFFHLVFFTTLFVYRTLVCLTILIDVELILRSEAIFFIDLLLSRKILFLIIFLAREDYEPGFSTPKMVLYCTKLISFYSPLILSALTSLSPVLWFKCFALFIFLVFIIHQEIQQFFDSIKGYHKRSQEVKDCYSIALQQRFFWISQCFYLLKSFHGIVWSSVIFSFISFSYIAFSASIHADRRRFLRSSLRELCLLMKDQPGLLGPKILFVWMGLSFSRDEVLYHIFKDRIILQFKEKYVNGYDSIVTRELISSLSELNEADAILLTDFAASISNINSDTDLRALRLDWFRFQARTSVTKSIFSLQKHRKLAVVMNTNVFHLKMIDLQDEMLKETSDLSIYWFVNLNVKPLMFIT</sequence>
<feature type="transmembrane region" description="Helical" evidence="2">
    <location>
        <begin position="127"/>
        <end position="146"/>
    </location>
</feature>
<protein>
    <submittedName>
        <fullName evidence="4">TIR domain-containing protein</fullName>
    </submittedName>
</protein>
<dbReference type="InterPro" id="IPR019137">
    <property type="entry name" value="Nck-associated_protein-1"/>
</dbReference>
<reference evidence="4" key="1">
    <citation type="submission" date="2016-11" db="UniProtKB">
        <authorList>
            <consortium name="WormBaseParasite"/>
        </authorList>
    </citation>
    <scope>IDENTIFICATION</scope>
</reference>
<feature type="transmembrane region" description="Helical" evidence="2">
    <location>
        <begin position="62"/>
        <end position="84"/>
    </location>
</feature>
<dbReference type="WBParaSite" id="Hba_15717">
    <property type="protein sequence ID" value="Hba_15717"/>
    <property type="gene ID" value="Hba_15717"/>
</dbReference>
<dbReference type="Proteomes" id="UP000095283">
    <property type="component" value="Unplaced"/>
</dbReference>
<feature type="transmembrane region" description="Helical" evidence="2">
    <location>
        <begin position="25"/>
        <end position="50"/>
    </location>
</feature>
<evidence type="ECO:0000313" key="4">
    <source>
        <dbReference type="WBParaSite" id="Hba_15717"/>
    </source>
</evidence>
<dbReference type="PANTHER" id="PTHR12093:SF10">
    <property type="entry name" value="MEMBRANE-ASSOCIATED PROTEIN HEM"/>
    <property type="match status" value="1"/>
</dbReference>
<organism evidence="3 4">
    <name type="scientific">Heterorhabditis bacteriophora</name>
    <name type="common">Entomopathogenic nematode worm</name>
    <dbReference type="NCBI Taxonomy" id="37862"/>
    <lineage>
        <taxon>Eukaryota</taxon>
        <taxon>Metazoa</taxon>
        <taxon>Ecdysozoa</taxon>
        <taxon>Nematoda</taxon>
        <taxon>Chromadorea</taxon>
        <taxon>Rhabditida</taxon>
        <taxon>Rhabditina</taxon>
        <taxon>Rhabditomorpha</taxon>
        <taxon>Strongyloidea</taxon>
        <taxon>Heterorhabditidae</taxon>
        <taxon>Heterorhabditis</taxon>
    </lineage>
</organism>
<keyword evidence="2" id="KW-0812">Transmembrane</keyword>
<name>A0A1I7XEF1_HETBA</name>
<evidence type="ECO:0000256" key="1">
    <source>
        <dbReference type="ARBA" id="ARBA00037947"/>
    </source>
</evidence>
<dbReference type="PANTHER" id="PTHR12093">
    <property type="entry name" value="NCK-ASSOCIATED PROTEIN 1"/>
    <property type="match status" value="1"/>
</dbReference>
<dbReference type="GO" id="GO:0048812">
    <property type="term" value="P:neuron projection morphogenesis"/>
    <property type="evidence" value="ECO:0007669"/>
    <property type="project" value="TreeGrafter"/>
</dbReference>